<comment type="cofactor">
    <cofactor evidence="2">
        <name>Na(+)</name>
        <dbReference type="ChEBI" id="CHEBI:29101"/>
    </cofactor>
</comment>
<dbReference type="SMART" id="SM00642">
    <property type="entry name" value="Aamy"/>
    <property type="match status" value="1"/>
</dbReference>
<evidence type="ECO:0000256" key="6">
    <source>
        <dbReference type="ARBA" id="ARBA00022723"/>
    </source>
</evidence>
<dbReference type="GO" id="GO:0005975">
    <property type="term" value="P:carbohydrate metabolic process"/>
    <property type="evidence" value="ECO:0007669"/>
    <property type="project" value="InterPro"/>
</dbReference>
<dbReference type="Gene3D" id="3.20.20.80">
    <property type="entry name" value="Glycosidases"/>
    <property type="match status" value="1"/>
</dbReference>
<evidence type="ECO:0000256" key="8">
    <source>
        <dbReference type="ARBA" id="ARBA00022801"/>
    </source>
</evidence>
<keyword evidence="12" id="KW-0106">Calcium</keyword>
<keyword evidence="7" id="KW-0732">Signal</keyword>
<keyword evidence="10 14" id="KW-0326">Glycosidase</keyword>
<dbReference type="GO" id="GO:0005576">
    <property type="term" value="C:extracellular region"/>
    <property type="evidence" value="ECO:0007669"/>
    <property type="project" value="UniProtKB-SubCell"/>
</dbReference>
<evidence type="ECO:0000313" key="15">
    <source>
        <dbReference type="Proteomes" id="UP000571017"/>
    </source>
</evidence>
<feature type="active site" description="Proton donor" evidence="11">
    <location>
        <position position="275"/>
    </location>
</feature>
<feature type="binding site" evidence="12">
    <location>
        <position position="116"/>
    </location>
    <ligand>
        <name>Ca(2+)</name>
        <dbReference type="ChEBI" id="CHEBI:29108"/>
        <label>1</label>
    </ligand>
</feature>
<dbReference type="InterPro" id="IPR017853">
    <property type="entry name" value="GH"/>
</dbReference>
<keyword evidence="5" id="KW-0964">Secreted</keyword>
<feature type="binding site" evidence="12">
    <location>
        <position position="216"/>
    </location>
    <ligand>
        <name>Ca(2+)</name>
        <dbReference type="ChEBI" id="CHEBI:29108"/>
        <label>2</label>
    </ligand>
</feature>
<feature type="binding site" evidence="12">
    <location>
        <position position="444"/>
    </location>
    <ligand>
        <name>Ca(2+)</name>
        <dbReference type="ChEBI" id="CHEBI:29108"/>
        <label>3</label>
    </ligand>
</feature>
<evidence type="ECO:0000256" key="10">
    <source>
        <dbReference type="ARBA" id="ARBA00023295"/>
    </source>
</evidence>
<feature type="binding site" evidence="12">
    <location>
        <position position="249"/>
    </location>
    <ligand>
        <name>Ca(2+)</name>
        <dbReference type="ChEBI" id="CHEBI:29108"/>
        <label>1</label>
    </ligand>
</feature>
<dbReference type="NCBIfam" id="NF006968">
    <property type="entry name" value="PRK09441.1-1"/>
    <property type="match status" value="1"/>
</dbReference>
<dbReference type="SUPFAM" id="SSF51445">
    <property type="entry name" value="(Trans)glycosidases"/>
    <property type="match status" value="1"/>
</dbReference>
<comment type="similarity">
    <text evidence="4">Belongs to the glycosyl hydrolase 13 family.</text>
</comment>
<dbReference type="CDD" id="cd11318">
    <property type="entry name" value="AmyAc_bac_fung_AmyA"/>
    <property type="match status" value="1"/>
</dbReference>
<feature type="active site" description="Nucleophile" evidence="11">
    <location>
        <position position="245"/>
    </location>
</feature>
<dbReference type="Pfam" id="PF09154">
    <property type="entry name" value="Alpha-amy_C_pro"/>
    <property type="match status" value="1"/>
</dbReference>
<evidence type="ECO:0000313" key="14">
    <source>
        <dbReference type="EMBL" id="MBA2174222.1"/>
    </source>
</evidence>
<proteinExistence type="inferred from homology"/>
<dbReference type="EMBL" id="JACEFG010000001">
    <property type="protein sequence ID" value="MBA2174222.1"/>
    <property type="molecule type" value="Genomic_DNA"/>
</dbReference>
<evidence type="ECO:0000256" key="2">
    <source>
        <dbReference type="ARBA" id="ARBA00001959"/>
    </source>
</evidence>
<dbReference type="Pfam" id="PF00128">
    <property type="entry name" value="Alpha-amylase"/>
    <property type="match status" value="1"/>
</dbReference>
<dbReference type="PANTHER" id="PTHR43447">
    <property type="entry name" value="ALPHA-AMYLASE"/>
    <property type="match status" value="1"/>
</dbReference>
<dbReference type="InterPro" id="IPR013776">
    <property type="entry name" value="A-amylase_thermo"/>
</dbReference>
<dbReference type="Gene3D" id="2.60.40.1180">
    <property type="entry name" value="Golgi alpha-mannosidase II"/>
    <property type="match status" value="1"/>
</dbReference>
<keyword evidence="8 14" id="KW-0378">Hydrolase</keyword>
<dbReference type="Proteomes" id="UP000571017">
    <property type="component" value="Unassembled WGS sequence"/>
</dbReference>
<dbReference type="GO" id="GO:0004556">
    <property type="term" value="F:alpha-amylase activity"/>
    <property type="evidence" value="ECO:0007669"/>
    <property type="project" value="UniProtKB-EC"/>
</dbReference>
<comment type="subcellular location">
    <subcellularLocation>
        <location evidence="3">Secreted</location>
    </subcellularLocation>
</comment>
<dbReference type="SUPFAM" id="SSF51011">
    <property type="entry name" value="Glycosyl hydrolase domain"/>
    <property type="match status" value="1"/>
</dbReference>
<comment type="cofactor">
    <cofactor evidence="1">
        <name>Ca(2+)</name>
        <dbReference type="ChEBI" id="CHEBI:29108"/>
    </cofactor>
</comment>
<evidence type="ECO:0000256" key="1">
    <source>
        <dbReference type="ARBA" id="ARBA00001913"/>
    </source>
</evidence>
<accession>A0A838CQ19</accession>
<feature type="binding site" evidence="12">
    <location>
        <position position="197"/>
    </location>
    <ligand>
        <name>Ca(2+)</name>
        <dbReference type="ChEBI" id="CHEBI:29108"/>
        <label>2</label>
    </ligand>
</feature>
<dbReference type="InterPro" id="IPR006047">
    <property type="entry name" value="GH13_cat_dom"/>
</dbReference>
<feature type="domain" description="Glycosyl hydrolase family 13 catalytic" evidence="13">
    <location>
        <begin position="17"/>
        <end position="426"/>
    </location>
</feature>
<feature type="binding site" evidence="12">
    <location>
        <position position="195"/>
    </location>
    <ligand>
        <name>Ca(2+)</name>
        <dbReference type="ChEBI" id="CHEBI:29108"/>
        <label>2</label>
    </ligand>
</feature>
<gene>
    <name evidence="14" type="primary">amyS</name>
    <name evidence="14" type="ORF">H0266_04820</name>
</gene>
<organism evidence="14 15">
    <name type="scientific">Halobacillus locisalis</name>
    <dbReference type="NCBI Taxonomy" id="220753"/>
    <lineage>
        <taxon>Bacteria</taxon>
        <taxon>Bacillati</taxon>
        <taxon>Bacillota</taxon>
        <taxon>Bacilli</taxon>
        <taxon>Bacillales</taxon>
        <taxon>Bacillaceae</taxon>
        <taxon>Halobacillus</taxon>
    </lineage>
</organism>
<keyword evidence="9" id="KW-0119">Carbohydrate metabolism</keyword>
<keyword evidence="15" id="KW-1185">Reference proteome</keyword>
<dbReference type="NCBIfam" id="NF006972">
    <property type="entry name" value="PRK09441.1-5"/>
    <property type="match status" value="1"/>
</dbReference>
<dbReference type="Gene3D" id="2.40.30.140">
    <property type="match status" value="1"/>
</dbReference>
<evidence type="ECO:0000256" key="9">
    <source>
        <dbReference type="ARBA" id="ARBA00023277"/>
    </source>
</evidence>
<dbReference type="InterPro" id="IPR015237">
    <property type="entry name" value="Alpha-amylase_C_pro"/>
</dbReference>
<evidence type="ECO:0000256" key="3">
    <source>
        <dbReference type="ARBA" id="ARBA00004613"/>
    </source>
</evidence>
<evidence type="ECO:0000256" key="5">
    <source>
        <dbReference type="ARBA" id="ARBA00022525"/>
    </source>
</evidence>
<evidence type="ECO:0000256" key="4">
    <source>
        <dbReference type="ARBA" id="ARBA00008061"/>
    </source>
</evidence>
<feature type="binding site" evidence="12">
    <location>
        <position position="314"/>
    </location>
    <ligand>
        <name>Ca(2+)</name>
        <dbReference type="ChEBI" id="CHEBI:29108"/>
        <label>3</label>
    </ligand>
</feature>
<sequence length="497" mass="56687">MFLLPFTPIQAYANTNGTLMQYFEWYLPNDGKHWDRLNNDAPHLNDIGISAVWIPPAFKGTQQNDVGYGAYDLYDLGEFDQKGTTRTKYGTKQELQNAISSLHQNGIQVYGDVVMNHKGGADYTQAVTAVQVDRNNRNYETSGEYQIEAWTGFNFPGRSNQYSSFDWEWYHFDGTDWDESSQESNIYKFRGIGKAWDWEVASEYGNYDYLMYADVDFDHPEVQNEMKEWGTWYANELNLDGFRLDAVKHIKHSYLEDWVTSVRNDTGKEMFTVAEYWQNDLGAIENYLTKTGGTHSAFDVPLHYNFQQASNSGGNYDMRNLLDGTLVKSQPTKAVTIVENHDSQPGQALESTVQPWFKPMAYAFTLTRSEGYPALFYGDYYGTSGDTSYEIPALQNKLDPILKARKNDAYGPQHDYIDHWDIIGWTREGDTSHRDSGLATLITDGPGGNKWMYVGKRNAGETWIDSTGNRADEIVINQDGWGNFYVNGGSVSIYTQQ</sequence>
<dbReference type="InterPro" id="IPR013780">
    <property type="entry name" value="Glyco_hydro_b"/>
</dbReference>
<feature type="binding site" evidence="12">
    <location>
        <position position="214"/>
    </location>
    <ligand>
        <name>Ca(2+)</name>
        <dbReference type="ChEBI" id="CHEBI:29108"/>
        <label>1</label>
    </ligand>
</feature>
<reference evidence="14 15" key="1">
    <citation type="journal article" date="2004" name="Extremophiles">
        <title>Halobacillus locisalis sp. nov., a halophilic bacterium isolated from a marine solar saltern of the Yellow Sea in Korea.</title>
        <authorList>
            <person name="Yoon J.H."/>
            <person name="Kang K.H."/>
            <person name="Oh T.K."/>
            <person name="Park Y.H."/>
        </authorList>
    </citation>
    <scope>NUCLEOTIDE SEQUENCE [LARGE SCALE GENOMIC DNA]</scope>
    <source>
        <strain evidence="14 15">KCTC 3788</strain>
    </source>
</reference>
<dbReference type="GO" id="GO:0005509">
    <property type="term" value="F:calcium ion binding"/>
    <property type="evidence" value="ECO:0007669"/>
    <property type="project" value="InterPro"/>
</dbReference>
<name>A0A838CQ19_9BACI</name>
<dbReference type="EC" id="3.2.1.1" evidence="14"/>
<evidence type="ECO:0000256" key="12">
    <source>
        <dbReference type="PIRSR" id="PIRSR001021-2"/>
    </source>
</evidence>
<dbReference type="AlphaFoldDB" id="A0A838CQ19"/>
<protein>
    <submittedName>
        <fullName evidence="14">Alpha-amylase</fullName>
        <ecNumber evidence="14">3.2.1.1</ecNumber>
    </submittedName>
</protein>
<evidence type="ECO:0000256" key="11">
    <source>
        <dbReference type="PIRSR" id="PIRSR001021-1"/>
    </source>
</evidence>
<dbReference type="FunFam" id="2.40.30.140:FF:000002">
    <property type="entry name" value="Alpha-amylase"/>
    <property type="match status" value="1"/>
</dbReference>
<dbReference type="NCBIfam" id="NF006969">
    <property type="entry name" value="PRK09441.1-2"/>
    <property type="match status" value="1"/>
</dbReference>
<evidence type="ECO:0000259" key="13">
    <source>
        <dbReference type="SMART" id="SM00642"/>
    </source>
</evidence>
<keyword evidence="6 12" id="KW-0479">Metal-binding</keyword>
<feature type="binding site" evidence="12">
    <location>
        <position position="173"/>
    </location>
    <ligand>
        <name>Ca(2+)</name>
        <dbReference type="ChEBI" id="CHEBI:29108"/>
        <label>2</label>
    </ligand>
</feature>
<feature type="binding site" evidence="12">
    <location>
        <position position="421"/>
    </location>
    <ligand>
        <name>Ca(2+)</name>
        <dbReference type="ChEBI" id="CHEBI:29108"/>
        <label>3</label>
    </ligand>
</feature>
<feature type="binding site" evidence="12">
    <location>
        <position position="208"/>
    </location>
    <ligand>
        <name>Ca(2+)</name>
        <dbReference type="ChEBI" id="CHEBI:29108"/>
        <label>1</label>
    </ligand>
</feature>
<dbReference type="PIRSF" id="PIRSF001021">
    <property type="entry name" value="Alph-amls_thrmst"/>
    <property type="match status" value="1"/>
</dbReference>
<evidence type="ECO:0000256" key="7">
    <source>
        <dbReference type="ARBA" id="ARBA00022729"/>
    </source>
</evidence>
<comment type="caution">
    <text evidence="14">The sequence shown here is derived from an EMBL/GenBank/DDBJ whole genome shotgun (WGS) entry which is preliminary data.</text>
</comment>